<proteinExistence type="predicted"/>
<comment type="caution">
    <text evidence="2">The sequence shown here is derived from an EMBL/GenBank/DDBJ whole genome shotgun (WGS) entry which is preliminary data.</text>
</comment>
<keyword evidence="3" id="KW-1185">Reference proteome</keyword>
<sequence>MSAHAIARRPFYSGRRECLGCADNPCIVMPTVLRLEWAFCRVAAGTKSPSDRSSLLFDWRSVGPVGAGLQFVWRDDLFEKPNKPPTSHNRAPREQVWRRRQDGNGQDMWSIRLGGQCRRGQLAFQLNPVGGLGQTELEALVQLTRQCFAEFQGFF</sequence>
<organism evidence="2 3">
    <name type="scientific">Protopolystoma xenopodis</name>
    <dbReference type="NCBI Taxonomy" id="117903"/>
    <lineage>
        <taxon>Eukaryota</taxon>
        <taxon>Metazoa</taxon>
        <taxon>Spiralia</taxon>
        <taxon>Lophotrochozoa</taxon>
        <taxon>Platyhelminthes</taxon>
        <taxon>Monogenea</taxon>
        <taxon>Polyopisthocotylea</taxon>
        <taxon>Polystomatidea</taxon>
        <taxon>Polystomatidae</taxon>
        <taxon>Protopolystoma</taxon>
    </lineage>
</organism>
<reference evidence="2" key="1">
    <citation type="submission" date="2018-11" db="EMBL/GenBank/DDBJ databases">
        <authorList>
            <consortium name="Pathogen Informatics"/>
        </authorList>
    </citation>
    <scope>NUCLEOTIDE SEQUENCE</scope>
</reference>
<feature type="region of interest" description="Disordered" evidence="1">
    <location>
        <begin position="80"/>
        <end position="100"/>
    </location>
</feature>
<dbReference type="AlphaFoldDB" id="A0A3S5BBX9"/>
<dbReference type="EMBL" id="CAAALY010274274">
    <property type="protein sequence ID" value="VEL42409.1"/>
    <property type="molecule type" value="Genomic_DNA"/>
</dbReference>
<protein>
    <submittedName>
        <fullName evidence="2">Uncharacterized protein</fullName>
    </submittedName>
</protein>
<accession>A0A3S5BBX9</accession>
<feature type="compositionally biased region" description="Basic and acidic residues" evidence="1">
    <location>
        <begin position="91"/>
        <end position="100"/>
    </location>
</feature>
<evidence type="ECO:0000256" key="1">
    <source>
        <dbReference type="SAM" id="MobiDB-lite"/>
    </source>
</evidence>
<evidence type="ECO:0000313" key="3">
    <source>
        <dbReference type="Proteomes" id="UP000784294"/>
    </source>
</evidence>
<name>A0A3S5BBX9_9PLAT</name>
<dbReference type="Proteomes" id="UP000784294">
    <property type="component" value="Unassembled WGS sequence"/>
</dbReference>
<gene>
    <name evidence="2" type="ORF">PXEA_LOCUS35849</name>
</gene>
<evidence type="ECO:0000313" key="2">
    <source>
        <dbReference type="EMBL" id="VEL42409.1"/>
    </source>
</evidence>